<evidence type="ECO:0000313" key="5">
    <source>
        <dbReference type="Proteomes" id="UP000595917"/>
    </source>
</evidence>
<feature type="domain" description="M23ase beta-sheet core" evidence="3">
    <location>
        <begin position="235"/>
        <end position="331"/>
    </location>
</feature>
<keyword evidence="5" id="KW-1185">Reference proteome</keyword>
<dbReference type="KEGG" id="bhc:JFL75_02945"/>
<sequence length="347" mass="38495">MASVHKYKRLENSIVRKFKNMAAAVGKGIASFFKGIFRLFGRRYTVMLVPHSEKKVYNMHVTVFSMLCVVFLFVGIVGAFIWYGAEYSGTQGTLLEKDGKLRQTQANLDELRDETSRLLRAARGFEAALASTLSTLGIDRSVADAQNASFSGDLSSFFDIKESAEGSLREVDDVRRLAGYLSSAVDPVKEIGSLLDSQSALLTDIPSMWPIKGGIGHISMFFGQNENPFTGLWYIHKGIDLSTYRQGDPVIATADGQVVTVEYDANGFGNYVIIKHKHGFYTRYAHLRESRVYRGQRVQQGQVIGYIGNTGLSTGPHLHYEVHIGSDVVDPLKYLNIRSSLARTGTR</sequence>
<dbReference type="GO" id="GO:0004222">
    <property type="term" value="F:metalloendopeptidase activity"/>
    <property type="evidence" value="ECO:0007669"/>
    <property type="project" value="TreeGrafter"/>
</dbReference>
<evidence type="ECO:0000313" key="4">
    <source>
        <dbReference type="EMBL" id="QQO09883.1"/>
    </source>
</evidence>
<name>A0A7T7XPA1_9SPIR</name>
<dbReference type="Gene3D" id="2.70.70.10">
    <property type="entry name" value="Glucose Permease (Domain IIA)"/>
    <property type="match status" value="1"/>
</dbReference>
<organism evidence="4 5">
    <name type="scientific">Breznakiella homolactica</name>
    <dbReference type="NCBI Taxonomy" id="2798577"/>
    <lineage>
        <taxon>Bacteria</taxon>
        <taxon>Pseudomonadati</taxon>
        <taxon>Spirochaetota</taxon>
        <taxon>Spirochaetia</taxon>
        <taxon>Spirochaetales</taxon>
        <taxon>Breznakiellaceae</taxon>
        <taxon>Breznakiella</taxon>
    </lineage>
</organism>
<keyword evidence="2" id="KW-1133">Transmembrane helix</keyword>
<keyword evidence="2" id="KW-0472">Membrane</keyword>
<keyword evidence="1" id="KW-0175">Coiled coil</keyword>
<dbReference type="PANTHER" id="PTHR21666">
    <property type="entry name" value="PEPTIDASE-RELATED"/>
    <property type="match status" value="1"/>
</dbReference>
<evidence type="ECO:0000256" key="1">
    <source>
        <dbReference type="SAM" id="Coils"/>
    </source>
</evidence>
<proteinExistence type="predicted"/>
<dbReference type="InterPro" id="IPR050570">
    <property type="entry name" value="Cell_wall_metabolism_enzyme"/>
</dbReference>
<evidence type="ECO:0000256" key="2">
    <source>
        <dbReference type="SAM" id="Phobius"/>
    </source>
</evidence>
<dbReference type="AlphaFoldDB" id="A0A7T7XPA1"/>
<dbReference type="Proteomes" id="UP000595917">
    <property type="component" value="Chromosome"/>
</dbReference>
<dbReference type="EMBL" id="CP067089">
    <property type="protein sequence ID" value="QQO09883.1"/>
    <property type="molecule type" value="Genomic_DNA"/>
</dbReference>
<dbReference type="InterPro" id="IPR011055">
    <property type="entry name" value="Dup_hybrid_motif"/>
</dbReference>
<dbReference type="PANTHER" id="PTHR21666:SF285">
    <property type="entry name" value="M23 FAMILY METALLOPEPTIDASE"/>
    <property type="match status" value="1"/>
</dbReference>
<dbReference type="SUPFAM" id="SSF51261">
    <property type="entry name" value="Duplicated hybrid motif"/>
    <property type="match status" value="1"/>
</dbReference>
<feature type="coiled-coil region" evidence="1">
    <location>
        <begin position="94"/>
        <end position="121"/>
    </location>
</feature>
<dbReference type="CDD" id="cd12797">
    <property type="entry name" value="M23_peptidase"/>
    <property type="match status" value="1"/>
</dbReference>
<keyword evidence="2" id="KW-0812">Transmembrane</keyword>
<reference evidence="4" key="1">
    <citation type="submission" date="2021-01" db="EMBL/GenBank/DDBJ databases">
        <title>Description of Breznakiella homolactica.</title>
        <authorList>
            <person name="Song Y."/>
            <person name="Brune A."/>
        </authorList>
    </citation>
    <scope>NUCLEOTIDE SEQUENCE</scope>
    <source>
        <strain evidence="4">RmG30</strain>
    </source>
</reference>
<gene>
    <name evidence="4" type="ORF">JFL75_02945</name>
</gene>
<feature type="transmembrane region" description="Helical" evidence="2">
    <location>
        <begin position="61"/>
        <end position="83"/>
    </location>
</feature>
<dbReference type="Pfam" id="PF01551">
    <property type="entry name" value="Peptidase_M23"/>
    <property type="match status" value="1"/>
</dbReference>
<protein>
    <submittedName>
        <fullName evidence="4">M23 family metallopeptidase</fullName>
    </submittedName>
</protein>
<accession>A0A7T7XPA1</accession>
<dbReference type="InterPro" id="IPR016047">
    <property type="entry name" value="M23ase_b-sheet_dom"/>
</dbReference>
<evidence type="ECO:0000259" key="3">
    <source>
        <dbReference type="Pfam" id="PF01551"/>
    </source>
</evidence>
<dbReference type="RefSeq" id="WP_215627187.1">
    <property type="nucleotide sequence ID" value="NZ_CP067089.2"/>
</dbReference>